<name>F0QSW1_VULM7</name>
<feature type="transmembrane region" description="Helical" evidence="1">
    <location>
        <begin position="32"/>
        <end position="50"/>
    </location>
</feature>
<proteinExistence type="predicted"/>
<evidence type="ECO:0000256" key="1">
    <source>
        <dbReference type="SAM" id="Phobius"/>
    </source>
</evidence>
<keyword evidence="1" id="KW-0812">Transmembrane</keyword>
<protein>
    <submittedName>
        <fullName evidence="2">Uncharacterized protein</fullName>
    </submittedName>
</protein>
<dbReference type="STRING" id="985053.VMUT_0166"/>
<reference evidence="2 3" key="1">
    <citation type="journal article" date="2011" name="J. Bacteriol.">
        <title>Complete genome sequence of 'Vulcanisaeta moutnovskia' strain 768-28, a novel member of the hyperthermophilic crenarchaeal genus vulcanisaeta.</title>
        <authorList>
            <person name="Gumerov V.M."/>
            <person name="Mardanov A.V."/>
            <person name="Beletsky A.V."/>
            <person name="Prokofeva M.I."/>
            <person name="Bonch-Osmolovskaya E.A."/>
            <person name="Ravin N.V."/>
            <person name="Skryabin K.G."/>
        </authorList>
    </citation>
    <scope>NUCLEOTIDE SEQUENCE [LARGE SCALE GENOMIC DNA]</scope>
    <source>
        <strain evidence="2 3">768-28</strain>
    </source>
</reference>
<evidence type="ECO:0000313" key="3">
    <source>
        <dbReference type="Proteomes" id="UP000007485"/>
    </source>
</evidence>
<keyword evidence="1" id="KW-1133">Transmembrane helix</keyword>
<dbReference type="KEGG" id="vmo:VMUT_0166"/>
<dbReference type="AlphaFoldDB" id="F0QSW1"/>
<dbReference type="EMBL" id="CP002529">
    <property type="protein sequence ID" value="ADY00382.1"/>
    <property type="molecule type" value="Genomic_DNA"/>
</dbReference>
<keyword evidence="1" id="KW-0472">Membrane</keyword>
<dbReference type="eggNOG" id="arCOG02742">
    <property type="taxonomic scope" value="Archaea"/>
</dbReference>
<keyword evidence="3" id="KW-1185">Reference proteome</keyword>
<evidence type="ECO:0000313" key="2">
    <source>
        <dbReference type="EMBL" id="ADY00382.1"/>
    </source>
</evidence>
<accession>F0QSW1</accession>
<gene>
    <name evidence="2" type="ordered locus">VMUT_0166</name>
</gene>
<dbReference type="HOGENOM" id="CLU_2565943_0_0_2"/>
<sequence>MILMREFSRVIVVLTVLPIFMALVAVLTASRWYVLSILFPLIIIVIALALSGKPTINITLSLDNDVMYVGDELNIKLKKRS</sequence>
<dbReference type="Proteomes" id="UP000007485">
    <property type="component" value="Chromosome"/>
</dbReference>
<organism evidence="2 3">
    <name type="scientific">Vulcanisaeta moutnovskia (strain 768-28)</name>
    <dbReference type="NCBI Taxonomy" id="985053"/>
    <lineage>
        <taxon>Archaea</taxon>
        <taxon>Thermoproteota</taxon>
        <taxon>Thermoprotei</taxon>
        <taxon>Thermoproteales</taxon>
        <taxon>Thermoproteaceae</taxon>
        <taxon>Vulcanisaeta</taxon>
    </lineage>
</organism>
<feature type="transmembrane region" description="Helical" evidence="1">
    <location>
        <begin position="7"/>
        <end position="26"/>
    </location>
</feature>